<evidence type="ECO:0000313" key="2">
    <source>
        <dbReference type="Proteomes" id="UP000594638"/>
    </source>
</evidence>
<protein>
    <submittedName>
        <fullName evidence="1">Uncharacterized protein</fullName>
    </submittedName>
</protein>
<reference evidence="1 2" key="1">
    <citation type="submission" date="2019-12" db="EMBL/GenBank/DDBJ databases">
        <authorList>
            <person name="Alioto T."/>
            <person name="Alioto T."/>
            <person name="Gomez Garrido J."/>
        </authorList>
    </citation>
    <scope>NUCLEOTIDE SEQUENCE [LARGE SCALE GENOMIC DNA]</scope>
</reference>
<dbReference type="Gramene" id="OE9A040658T1">
    <property type="protein sequence ID" value="OE9A040658C1"/>
    <property type="gene ID" value="OE9A040658"/>
</dbReference>
<evidence type="ECO:0000313" key="1">
    <source>
        <dbReference type="EMBL" id="CAA3008324.1"/>
    </source>
</evidence>
<dbReference type="AlphaFoldDB" id="A0A8S0TU95"/>
<organism evidence="1 2">
    <name type="scientific">Olea europaea subsp. europaea</name>
    <dbReference type="NCBI Taxonomy" id="158383"/>
    <lineage>
        <taxon>Eukaryota</taxon>
        <taxon>Viridiplantae</taxon>
        <taxon>Streptophyta</taxon>
        <taxon>Embryophyta</taxon>
        <taxon>Tracheophyta</taxon>
        <taxon>Spermatophyta</taxon>
        <taxon>Magnoliopsida</taxon>
        <taxon>eudicotyledons</taxon>
        <taxon>Gunneridae</taxon>
        <taxon>Pentapetalae</taxon>
        <taxon>asterids</taxon>
        <taxon>lamiids</taxon>
        <taxon>Lamiales</taxon>
        <taxon>Oleaceae</taxon>
        <taxon>Oleeae</taxon>
        <taxon>Olea</taxon>
    </lineage>
</organism>
<name>A0A8S0TU95_OLEEU</name>
<sequence>MPGKVPAFLTWPTNHATLVCLHPCSGQDASRTWPTYCVSETTKKCLKIRLRPYRILDMACTSCPKSCLEMPENQAASLPWPGHVLDMAYTPCPSKCPE</sequence>
<keyword evidence="2" id="KW-1185">Reference proteome</keyword>
<dbReference type="Proteomes" id="UP000594638">
    <property type="component" value="Unassembled WGS sequence"/>
</dbReference>
<dbReference type="EMBL" id="CACTIH010007295">
    <property type="protein sequence ID" value="CAA3008324.1"/>
    <property type="molecule type" value="Genomic_DNA"/>
</dbReference>
<proteinExistence type="predicted"/>
<gene>
    <name evidence="1" type="ORF">OLEA9_A040658</name>
</gene>
<accession>A0A8S0TU95</accession>
<comment type="caution">
    <text evidence="1">The sequence shown here is derived from an EMBL/GenBank/DDBJ whole genome shotgun (WGS) entry which is preliminary data.</text>
</comment>